<sequence length="159" mass="18945">MFRIRKGLLSDYEQVLEVYKDTYMRHLENAPHHFRSTEVPMIQSNFEEVIQSENKELFVVVQGDDIVGFVMIEGRKTSPWKGQVERNIILIDELCVRSAYSAKGIDHHLFHKVKNHAKKIGADEILLDIWDYDQERLHYMQERMEMHSKMRRLSLILDE</sequence>
<reference evidence="2" key="1">
    <citation type="submission" date="2022-06" db="EMBL/GenBank/DDBJ databases">
        <title>Aquibacillus sp. a new bacterium isolated from soil saline samples.</title>
        <authorList>
            <person name="Galisteo C."/>
            <person name="De La Haba R."/>
            <person name="Sanchez-Porro C."/>
            <person name="Ventosa A."/>
        </authorList>
    </citation>
    <scope>NUCLEOTIDE SEQUENCE</scope>
    <source>
        <strain evidence="2">3ASR75-11</strain>
    </source>
</reference>
<dbReference type="InterPro" id="IPR016181">
    <property type="entry name" value="Acyl_CoA_acyltransferase"/>
</dbReference>
<dbReference type="GO" id="GO:0016747">
    <property type="term" value="F:acyltransferase activity, transferring groups other than amino-acyl groups"/>
    <property type="evidence" value="ECO:0007669"/>
    <property type="project" value="InterPro"/>
</dbReference>
<proteinExistence type="predicted"/>
<dbReference type="Gene3D" id="3.40.630.30">
    <property type="match status" value="1"/>
</dbReference>
<dbReference type="Proteomes" id="UP001145050">
    <property type="component" value="Unassembled WGS sequence"/>
</dbReference>
<dbReference type="PROSITE" id="PS51186">
    <property type="entry name" value="GNAT"/>
    <property type="match status" value="1"/>
</dbReference>
<dbReference type="SUPFAM" id="SSF55729">
    <property type="entry name" value="Acyl-CoA N-acyltransferases (Nat)"/>
    <property type="match status" value="1"/>
</dbReference>
<comment type="caution">
    <text evidence="2">The sequence shown here is derived from an EMBL/GenBank/DDBJ whole genome shotgun (WGS) entry which is preliminary data.</text>
</comment>
<organism evidence="2 3">
    <name type="scientific">Terrihalobacillus insolitus</name>
    <dbReference type="NCBI Taxonomy" id="2950438"/>
    <lineage>
        <taxon>Bacteria</taxon>
        <taxon>Bacillati</taxon>
        <taxon>Bacillota</taxon>
        <taxon>Bacilli</taxon>
        <taxon>Bacillales</taxon>
        <taxon>Bacillaceae</taxon>
        <taxon>Terrihalobacillus</taxon>
    </lineage>
</organism>
<keyword evidence="3" id="KW-1185">Reference proteome</keyword>
<evidence type="ECO:0000313" key="3">
    <source>
        <dbReference type="Proteomes" id="UP001145050"/>
    </source>
</evidence>
<dbReference type="Pfam" id="PF00583">
    <property type="entry name" value="Acetyltransf_1"/>
    <property type="match status" value="1"/>
</dbReference>
<evidence type="ECO:0000259" key="1">
    <source>
        <dbReference type="PROSITE" id="PS51186"/>
    </source>
</evidence>
<accession>A0A9X3WUA8</accession>
<feature type="domain" description="N-acetyltransferase" evidence="1">
    <location>
        <begin position="2"/>
        <end position="158"/>
    </location>
</feature>
<evidence type="ECO:0000313" key="2">
    <source>
        <dbReference type="EMBL" id="MDC3425715.1"/>
    </source>
</evidence>
<dbReference type="AlphaFoldDB" id="A0A9X3WUA8"/>
<protein>
    <submittedName>
        <fullName evidence="2">GNAT family N-acetyltransferase</fullName>
    </submittedName>
</protein>
<dbReference type="RefSeq" id="WP_272437531.1">
    <property type="nucleotide sequence ID" value="NZ_JAMQKB010000019.1"/>
</dbReference>
<dbReference type="CDD" id="cd04301">
    <property type="entry name" value="NAT_SF"/>
    <property type="match status" value="1"/>
</dbReference>
<dbReference type="EMBL" id="JAMQKB010000019">
    <property type="protein sequence ID" value="MDC3425715.1"/>
    <property type="molecule type" value="Genomic_DNA"/>
</dbReference>
<name>A0A9X3WUA8_9BACI</name>
<gene>
    <name evidence="2" type="ORF">NC797_14500</name>
</gene>
<dbReference type="InterPro" id="IPR000182">
    <property type="entry name" value="GNAT_dom"/>
</dbReference>